<dbReference type="InterPro" id="IPR011990">
    <property type="entry name" value="TPR-like_helical_dom_sf"/>
</dbReference>
<dbReference type="Pfam" id="PF12771">
    <property type="entry name" value="SusD-like_2"/>
    <property type="match status" value="1"/>
</dbReference>
<evidence type="ECO:0000256" key="3">
    <source>
        <dbReference type="ARBA" id="ARBA00022729"/>
    </source>
</evidence>
<dbReference type="InterPro" id="IPR012944">
    <property type="entry name" value="SusD_RagB_dom"/>
</dbReference>
<evidence type="ECO:0000256" key="1">
    <source>
        <dbReference type="ARBA" id="ARBA00004442"/>
    </source>
</evidence>
<dbReference type="GO" id="GO:0009279">
    <property type="term" value="C:cell outer membrane"/>
    <property type="evidence" value="ECO:0007669"/>
    <property type="project" value="UniProtKB-SubCell"/>
</dbReference>
<dbReference type="RefSeq" id="WP_245752714.1">
    <property type="nucleotide sequence ID" value="NZ_FOJG01000002.1"/>
</dbReference>
<protein>
    <submittedName>
        <fullName evidence="8">Starch-binding associating with outer membrane</fullName>
    </submittedName>
</protein>
<keyword evidence="9" id="KW-1185">Reference proteome</keyword>
<comment type="similarity">
    <text evidence="2">Belongs to the SusD family.</text>
</comment>
<evidence type="ECO:0000313" key="9">
    <source>
        <dbReference type="Proteomes" id="UP000199310"/>
    </source>
</evidence>
<reference evidence="9" key="1">
    <citation type="submission" date="2016-10" db="EMBL/GenBank/DDBJ databases">
        <authorList>
            <person name="Varghese N."/>
            <person name="Submissions S."/>
        </authorList>
    </citation>
    <scope>NUCLEOTIDE SEQUENCE [LARGE SCALE GENOMIC DNA]</scope>
    <source>
        <strain evidence="9">DSM 3695</strain>
    </source>
</reference>
<evidence type="ECO:0000256" key="6">
    <source>
        <dbReference type="SAM" id="SignalP"/>
    </source>
</evidence>
<sequence length="601" mass="66548">MQQAITALLRKRVALILAAGMLITGCAKNLDQVPQSTATKDAVFGSVDGLKLYTNSFYDGLPGINDVYKTDGMADYSAVSSVPDFLRAGAYTSRVATGWDWKQLRNINYFIANCNDPRVPVATRNNYIALARFFRAYFYFDKVKRFGNVPWIGKPFEVTDQGLYAGRDSRTLIMDSVIADLDYAAANLTLTSDPTCSQVTQSVVYGFKSRVCLFEGTFRKYQTTLGLGGGADSLLRKAATAARTVIDSKIFSLNQVGGTTMAYRQVFTSAAPIISEVMLANVASASLGAYNDANWWYTSATYGSRLSFTRKFINTYLNSDGTPFTSKPGYDTLPFVKETQGRDNRLAQTIRTPGYLRTNNGKVVAAPPVFSYTYTGYMPIKWSLDDTNLDNATLNTNAISLMRYAEILLNYAEARAELGLLTDDDWKITVGALRARAGITGGLANKPVVIDSYMKSAYFPDISDASLMEIRRERGIELVLEGFRFNDLVRWKQGPLLAGSWNGMYVPALDVPMDLDGDGTPDVCFYQTMPANPVKGVTYVNVSPKLGNLVNPQQLSNGTYGELHWLDNVEKQWQDRKYLYPVPYTDLQLNPALGQNPGWED</sequence>
<evidence type="ECO:0000256" key="5">
    <source>
        <dbReference type="ARBA" id="ARBA00023237"/>
    </source>
</evidence>
<gene>
    <name evidence="8" type="ORF">SAMN04488122_5919</name>
</gene>
<keyword evidence="4" id="KW-0472">Membrane</keyword>
<accession>A0A1I0SBU4</accession>
<feature type="chain" id="PRO_5011686694" evidence="6">
    <location>
        <begin position="30"/>
        <end position="601"/>
    </location>
</feature>
<organism evidence="8 9">
    <name type="scientific">Chitinophaga arvensicola</name>
    <dbReference type="NCBI Taxonomy" id="29529"/>
    <lineage>
        <taxon>Bacteria</taxon>
        <taxon>Pseudomonadati</taxon>
        <taxon>Bacteroidota</taxon>
        <taxon>Chitinophagia</taxon>
        <taxon>Chitinophagales</taxon>
        <taxon>Chitinophagaceae</taxon>
        <taxon>Chitinophaga</taxon>
    </lineage>
</organism>
<evidence type="ECO:0000256" key="4">
    <source>
        <dbReference type="ARBA" id="ARBA00023136"/>
    </source>
</evidence>
<dbReference type="EMBL" id="FOJG01000002">
    <property type="protein sequence ID" value="SEW54096.1"/>
    <property type="molecule type" value="Genomic_DNA"/>
</dbReference>
<dbReference type="Gene3D" id="1.25.40.390">
    <property type="match status" value="1"/>
</dbReference>
<keyword evidence="5" id="KW-0998">Cell outer membrane</keyword>
<proteinExistence type="inferred from homology"/>
<feature type="domain" description="RagB/SusD" evidence="7">
    <location>
        <begin position="303"/>
        <end position="599"/>
    </location>
</feature>
<keyword evidence="3 6" id="KW-0732">Signal</keyword>
<evidence type="ECO:0000313" key="8">
    <source>
        <dbReference type="EMBL" id="SEW54096.1"/>
    </source>
</evidence>
<dbReference type="AlphaFoldDB" id="A0A1I0SBU4"/>
<dbReference type="InterPro" id="IPR041662">
    <property type="entry name" value="SusD-like_2"/>
</dbReference>
<evidence type="ECO:0000256" key="2">
    <source>
        <dbReference type="ARBA" id="ARBA00006275"/>
    </source>
</evidence>
<comment type="subcellular location">
    <subcellularLocation>
        <location evidence="1">Cell outer membrane</location>
    </subcellularLocation>
</comment>
<dbReference type="SUPFAM" id="SSF48452">
    <property type="entry name" value="TPR-like"/>
    <property type="match status" value="1"/>
</dbReference>
<dbReference type="Proteomes" id="UP000199310">
    <property type="component" value="Unassembled WGS sequence"/>
</dbReference>
<evidence type="ECO:0000259" key="7">
    <source>
        <dbReference type="Pfam" id="PF07980"/>
    </source>
</evidence>
<dbReference type="Pfam" id="PF07980">
    <property type="entry name" value="SusD_RagB"/>
    <property type="match status" value="1"/>
</dbReference>
<feature type="signal peptide" evidence="6">
    <location>
        <begin position="1"/>
        <end position="29"/>
    </location>
</feature>
<name>A0A1I0SBU4_9BACT</name>
<dbReference type="STRING" id="29529.SAMN04488122_5919"/>